<reference evidence="1" key="1">
    <citation type="submission" date="2021-09" db="EMBL/GenBank/DDBJ databases">
        <title>A high-quality genome of the endoparasitic fungus Hirsutella rhossiliensis with a comparison of Hirsutella genomes reveals transposable elements contributing to genome size variation.</title>
        <authorList>
            <person name="Lin R."/>
            <person name="Jiao Y."/>
            <person name="Sun X."/>
            <person name="Ling J."/>
            <person name="Xie B."/>
            <person name="Cheng X."/>
        </authorList>
    </citation>
    <scope>NUCLEOTIDE SEQUENCE</scope>
    <source>
        <strain evidence="1">HR02</strain>
    </source>
</reference>
<comment type="caution">
    <text evidence="1">The sequence shown here is derived from an EMBL/GenBank/DDBJ whole genome shotgun (WGS) entry which is preliminary data.</text>
</comment>
<dbReference type="GeneID" id="68349594"/>
<sequence length="130" mass="14812">MARANGQPRIKIALAGRLQRILQYFPRTEQCFNDSDKSAHVFRNLDPDDQEIFMDMLDSRPSTSPLAHTPILPFQSSMNMYETMFLDNSETPSTVLSDIWCNTNDDTQAGKGTIDFSDVMQLCSEVRKRS</sequence>
<evidence type="ECO:0000313" key="1">
    <source>
        <dbReference type="EMBL" id="KAH0967823.1"/>
    </source>
</evidence>
<dbReference type="AlphaFoldDB" id="A0A9P8N3S2"/>
<dbReference type="EMBL" id="JAIZPD010000001">
    <property type="protein sequence ID" value="KAH0967823.1"/>
    <property type="molecule type" value="Genomic_DNA"/>
</dbReference>
<keyword evidence="2" id="KW-1185">Reference proteome</keyword>
<protein>
    <submittedName>
        <fullName evidence="1">Uncharacterized protein</fullName>
    </submittedName>
</protein>
<dbReference type="RefSeq" id="XP_044725336.1">
    <property type="nucleotide sequence ID" value="XM_044858936.1"/>
</dbReference>
<gene>
    <name evidence="1" type="ORF">HRG_00465</name>
</gene>
<accession>A0A9P8N3S2</accession>
<organism evidence="1 2">
    <name type="scientific">Hirsutella rhossiliensis</name>
    <dbReference type="NCBI Taxonomy" id="111463"/>
    <lineage>
        <taxon>Eukaryota</taxon>
        <taxon>Fungi</taxon>
        <taxon>Dikarya</taxon>
        <taxon>Ascomycota</taxon>
        <taxon>Pezizomycotina</taxon>
        <taxon>Sordariomycetes</taxon>
        <taxon>Hypocreomycetidae</taxon>
        <taxon>Hypocreales</taxon>
        <taxon>Ophiocordycipitaceae</taxon>
        <taxon>Hirsutella</taxon>
    </lineage>
</organism>
<dbReference type="Proteomes" id="UP000824596">
    <property type="component" value="Unassembled WGS sequence"/>
</dbReference>
<evidence type="ECO:0000313" key="2">
    <source>
        <dbReference type="Proteomes" id="UP000824596"/>
    </source>
</evidence>
<name>A0A9P8N3S2_9HYPO</name>
<proteinExistence type="predicted"/>